<dbReference type="InterPro" id="IPR041122">
    <property type="entry name" value="RecJ_OB"/>
</dbReference>
<name>A6G9W0_9BACT</name>
<dbReference type="InterPro" id="IPR051673">
    <property type="entry name" value="SSDNA_exonuclease_RecJ"/>
</dbReference>
<dbReference type="InterPro" id="IPR038763">
    <property type="entry name" value="DHH_sf"/>
</dbReference>
<reference evidence="10 11" key="1">
    <citation type="submission" date="2007-06" db="EMBL/GenBank/DDBJ databases">
        <authorList>
            <person name="Shimkets L."/>
            <person name="Ferriera S."/>
            <person name="Johnson J."/>
            <person name="Kravitz S."/>
            <person name="Beeson K."/>
            <person name="Sutton G."/>
            <person name="Rogers Y.-H."/>
            <person name="Friedman R."/>
            <person name="Frazier M."/>
            <person name="Venter J.C."/>
        </authorList>
    </citation>
    <scope>NUCLEOTIDE SEQUENCE [LARGE SCALE GENOMIC DNA]</scope>
    <source>
        <strain evidence="10 11">SIR-1</strain>
    </source>
</reference>
<dbReference type="eggNOG" id="COG0608">
    <property type="taxonomic scope" value="Bacteria"/>
</dbReference>
<protein>
    <recommendedName>
        <fullName evidence="2">Single-stranded-DNA-specific exonuclease RecJ</fullName>
    </recommendedName>
</protein>
<keyword evidence="11" id="KW-1185">Reference proteome</keyword>
<feature type="region of interest" description="Disordered" evidence="6">
    <location>
        <begin position="1"/>
        <end position="29"/>
    </location>
</feature>
<dbReference type="InterPro" id="IPR001667">
    <property type="entry name" value="DDH_dom"/>
</dbReference>
<keyword evidence="3" id="KW-0540">Nuclease</keyword>
<comment type="caution">
    <text evidence="10">The sequence shown here is derived from an EMBL/GenBank/DDBJ whole genome shotgun (WGS) entry which is preliminary data.</text>
</comment>
<dbReference type="GO" id="GO:0006281">
    <property type="term" value="P:DNA repair"/>
    <property type="evidence" value="ECO:0007669"/>
    <property type="project" value="InterPro"/>
</dbReference>
<evidence type="ECO:0000256" key="4">
    <source>
        <dbReference type="ARBA" id="ARBA00022801"/>
    </source>
</evidence>
<dbReference type="PANTHER" id="PTHR30255:SF2">
    <property type="entry name" value="SINGLE-STRANDED-DNA-SPECIFIC EXONUCLEASE RECJ"/>
    <property type="match status" value="1"/>
</dbReference>
<dbReference type="Pfam" id="PF01368">
    <property type="entry name" value="DHH"/>
    <property type="match status" value="1"/>
</dbReference>
<dbReference type="EMBL" id="ABCS01000047">
    <property type="protein sequence ID" value="EDM77396.1"/>
    <property type="molecule type" value="Genomic_DNA"/>
</dbReference>
<dbReference type="AlphaFoldDB" id="A6G9W0"/>
<keyword evidence="5 10" id="KW-0269">Exonuclease</keyword>
<dbReference type="PANTHER" id="PTHR30255">
    <property type="entry name" value="SINGLE-STRANDED-DNA-SPECIFIC EXONUCLEASE RECJ"/>
    <property type="match status" value="1"/>
</dbReference>
<gene>
    <name evidence="10" type="ORF">PPSIR1_10000</name>
</gene>
<sequence>MSEPERQLEPNASSDDEAREALALGEPPRAHLRGALSRWTRSEREERAEALDVHPIVVELMLGRDLEALEAQREFLSPRLRELSRPTQMAGYAEAVELLVDAQQRKLRVGMFGDYDVDGVTTTTILTTFLECLGVEIVAKVASREGGYGFGVDAAKALQESRVDMVLTGDCGTSDHEALAWLEAKGIPSVVIDHHQVPETMPPATALLNPHQDGCGFPFKGLCSAGVGFYLAAGVRSKLAAKSPGSRKSLPDPRAWLDLVALGTVCDMMPLVGDNRILVRHGLEVMDQRRRPGVRELLKRARVDPRTHIDEGHLGFGLGPRLNAPGRLGSAEPSLDLLRARSSAEAEALGARVEMFNERRRDMQQRIVAEAMALLAADPASPRRRGIVVAREAWAPGIVGIAAAGIVERYQRPTLVIGIDPGSGEARGSARTAGGVDVRAALAECRHLLRRFGGHKAAAGVSMPADNIDALKEAFDAACAEQMGEEADREPIDFHDGELALDDIDLRLISHIESLGPFGVGFARPRYLCAGAEVVRIKVLKGSHLALTLKQGKAHRDAIAFRKGNLPIAKGDRVGLLYTPERNSYRGHDRAQLIVERLWRAC</sequence>
<dbReference type="GO" id="GO:0006310">
    <property type="term" value="P:DNA recombination"/>
    <property type="evidence" value="ECO:0007669"/>
    <property type="project" value="InterPro"/>
</dbReference>
<dbReference type="NCBIfam" id="TIGR00644">
    <property type="entry name" value="recJ"/>
    <property type="match status" value="1"/>
</dbReference>
<accession>A6G9W0</accession>
<comment type="similarity">
    <text evidence="1">Belongs to the RecJ family.</text>
</comment>
<dbReference type="Gene3D" id="3.90.1640.30">
    <property type="match status" value="1"/>
</dbReference>
<dbReference type="Proteomes" id="UP000005801">
    <property type="component" value="Unassembled WGS sequence"/>
</dbReference>
<feature type="domain" description="DDH" evidence="7">
    <location>
        <begin position="109"/>
        <end position="264"/>
    </location>
</feature>
<evidence type="ECO:0000313" key="11">
    <source>
        <dbReference type="Proteomes" id="UP000005801"/>
    </source>
</evidence>
<evidence type="ECO:0000313" key="10">
    <source>
        <dbReference type="EMBL" id="EDM77396.1"/>
    </source>
</evidence>
<dbReference type="STRING" id="391625.PPSIR1_10000"/>
<dbReference type="GO" id="GO:0003676">
    <property type="term" value="F:nucleic acid binding"/>
    <property type="evidence" value="ECO:0007669"/>
    <property type="project" value="InterPro"/>
</dbReference>
<dbReference type="Pfam" id="PF17768">
    <property type="entry name" value="RecJ_OB"/>
    <property type="match status" value="1"/>
</dbReference>
<dbReference type="Gene3D" id="3.10.310.30">
    <property type="match status" value="1"/>
</dbReference>
<feature type="domain" description="RecJ OB" evidence="9">
    <location>
        <begin position="496"/>
        <end position="596"/>
    </location>
</feature>
<evidence type="ECO:0000259" key="9">
    <source>
        <dbReference type="Pfam" id="PF17768"/>
    </source>
</evidence>
<evidence type="ECO:0000259" key="7">
    <source>
        <dbReference type="Pfam" id="PF01368"/>
    </source>
</evidence>
<dbReference type="OrthoDB" id="9809852at2"/>
<organism evidence="10 11">
    <name type="scientific">Plesiocystis pacifica SIR-1</name>
    <dbReference type="NCBI Taxonomy" id="391625"/>
    <lineage>
        <taxon>Bacteria</taxon>
        <taxon>Pseudomonadati</taxon>
        <taxon>Myxococcota</taxon>
        <taxon>Polyangia</taxon>
        <taxon>Nannocystales</taxon>
        <taxon>Nannocystaceae</taxon>
        <taxon>Plesiocystis</taxon>
    </lineage>
</organism>
<dbReference type="RefSeq" id="WP_006973502.1">
    <property type="nucleotide sequence ID" value="NZ_ABCS01000047.1"/>
</dbReference>
<dbReference type="Pfam" id="PF02272">
    <property type="entry name" value="DHHA1"/>
    <property type="match status" value="1"/>
</dbReference>
<proteinExistence type="inferred from homology"/>
<keyword evidence="4" id="KW-0378">Hydrolase</keyword>
<evidence type="ECO:0000259" key="8">
    <source>
        <dbReference type="Pfam" id="PF02272"/>
    </source>
</evidence>
<dbReference type="SUPFAM" id="SSF64182">
    <property type="entry name" value="DHH phosphoesterases"/>
    <property type="match status" value="1"/>
</dbReference>
<dbReference type="GO" id="GO:0008409">
    <property type="term" value="F:5'-3' exonuclease activity"/>
    <property type="evidence" value="ECO:0007669"/>
    <property type="project" value="InterPro"/>
</dbReference>
<evidence type="ECO:0000256" key="1">
    <source>
        <dbReference type="ARBA" id="ARBA00005915"/>
    </source>
</evidence>
<evidence type="ECO:0000256" key="3">
    <source>
        <dbReference type="ARBA" id="ARBA00022722"/>
    </source>
</evidence>
<evidence type="ECO:0000256" key="5">
    <source>
        <dbReference type="ARBA" id="ARBA00022839"/>
    </source>
</evidence>
<dbReference type="InterPro" id="IPR004610">
    <property type="entry name" value="RecJ"/>
</dbReference>
<evidence type="ECO:0000256" key="2">
    <source>
        <dbReference type="ARBA" id="ARBA00019841"/>
    </source>
</evidence>
<evidence type="ECO:0000256" key="6">
    <source>
        <dbReference type="SAM" id="MobiDB-lite"/>
    </source>
</evidence>
<feature type="domain" description="DHHA1" evidence="8">
    <location>
        <begin position="388"/>
        <end position="480"/>
    </location>
</feature>
<dbReference type="InterPro" id="IPR003156">
    <property type="entry name" value="DHHA1_dom"/>
</dbReference>